<dbReference type="Proteomes" id="UP000266861">
    <property type="component" value="Unassembled WGS sequence"/>
</dbReference>
<keyword evidence="3" id="KW-1185">Reference proteome</keyword>
<evidence type="ECO:0000256" key="1">
    <source>
        <dbReference type="SAM" id="MobiDB-lite"/>
    </source>
</evidence>
<accession>A0A397IS91</accession>
<feature type="region of interest" description="Disordered" evidence="1">
    <location>
        <begin position="241"/>
        <end position="311"/>
    </location>
</feature>
<comment type="caution">
    <text evidence="2">The sequence shown here is derived from an EMBL/GenBank/DDBJ whole genome shotgun (WGS) entry which is preliminary data.</text>
</comment>
<evidence type="ECO:0000313" key="3">
    <source>
        <dbReference type="Proteomes" id="UP000266861"/>
    </source>
</evidence>
<dbReference type="Gene3D" id="3.40.50.300">
    <property type="entry name" value="P-loop containing nucleotide triphosphate hydrolases"/>
    <property type="match status" value="1"/>
</dbReference>
<feature type="compositionally biased region" description="Basic and acidic residues" evidence="1">
    <location>
        <begin position="241"/>
        <end position="310"/>
    </location>
</feature>
<sequence>MELFMYNVDEYQPLEQSNSFAPIWPFRMAISGSSDSGKTTMMINLLMGTKNVKEDGERYISCNDVVLIGKHLDEPKWKLVENFYNTLAEQGEDVSFKALSANEIPDIFEFDPAHLTIVIFEDLVNASKKIQEQIANYFTNGRHRNISSVYISQRFFAIIKIIRENINYISLHRGGGSLLDIKRIISQYTEHSNSFTLVIDDLTLKKEFIVFDLRRSRDDPLSIRVRWDTSFKSIIDHSRSNLDHPRSNLDHPKSNLDHPRSNLDHPRSNLDHPKSNLDHPRSNLDHPRSNLDHSKSNLDHPRSNLDHPRSNLDQTEINILSSIENRSSKFSSYGQKAILEAKKNGLLIDFAKNIPIPKERKILLADEITVKNSDTWIKYVFQEAFGIKSKDLGPEWIKFANQVYMQSNAQSAVSSSIDKKKTRKSEFLCYKKLLESRPLDDKKYINGCEILLWLFSNNHIDRNTFLIGIGELSQI</sequence>
<evidence type="ECO:0000313" key="2">
    <source>
        <dbReference type="EMBL" id="RHZ78845.1"/>
    </source>
</evidence>
<dbReference type="EMBL" id="PQFF01000146">
    <property type="protein sequence ID" value="RHZ78845.1"/>
    <property type="molecule type" value="Genomic_DNA"/>
</dbReference>
<protein>
    <submittedName>
        <fullName evidence="2">Uncharacterized protein</fullName>
    </submittedName>
</protein>
<dbReference type="OrthoDB" id="2304771at2759"/>
<organism evidence="2 3">
    <name type="scientific">Diversispora epigaea</name>
    <dbReference type="NCBI Taxonomy" id="1348612"/>
    <lineage>
        <taxon>Eukaryota</taxon>
        <taxon>Fungi</taxon>
        <taxon>Fungi incertae sedis</taxon>
        <taxon>Mucoromycota</taxon>
        <taxon>Glomeromycotina</taxon>
        <taxon>Glomeromycetes</taxon>
        <taxon>Diversisporales</taxon>
        <taxon>Diversisporaceae</taxon>
        <taxon>Diversispora</taxon>
    </lineage>
</organism>
<reference evidence="2 3" key="1">
    <citation type="submission" date="2018-08" db="EMBL/GenBank/DDBJ databases">
        <title>Genome and evolution of the arbuscular mycorrhizal fungus Diversispora epigaea (formerly Glomus versiforme) and its bacterial endosymbionts.</title>
        <authorList>
            <person name="Sun X."/>
            <person name="Fei Z."/>
            <person name="Harrison M."/>
        </authorList>
    </citation>
    <scope>NUCLEOTIDE SEQUENCE [LARGE SCALE GENOMIC DNA]</scope>
    <source>
        <strain evidence="2 3">IT104</strain>
    </source>
</reference>
<dbReference type="AlphaFoldDB" id="A0A397IS91"/>
<dbReference type="STRING" id="1348612.A0A397IS91"/>
<proteinExistence type="predicted"/>
<gene>
    <name evidence="2" type="ORF">Glove_155g48</name>
</gene>
<dbReference type="InterPro" id="IPR027417">
    <property type="entry name" value="P-loop_NTPase"/>
</dbReference>
<name>A0A397IS91_9GLOM</name>